<feature type="compositionally biased region" description="Low complexity" evidence="1">
    <location>
        <begin position="106"/>
        <end position="169"/>
    </location>
</feature>
<dbReference type="RefSeq" id="XP_015655102.1">
    <property type="nucleotide sequence ID" value="XM_015806180.1"/>
</dbReference>
<accession>A0A0M9FV66</accession>
<reference evidence="2 3" key="1">
    <citation type="submission" date="2015-07" db="EMBL/GenBank/DDBJ databases">
        <title>High-quality genome of monoxenous trypanosomatid Leptomonas pyrrhocoris.</title>
        <authorList>
            <person name="Flegontov P."/>
            <person name="Butenko A."/>
            <person name="Firsov S."/>
            <person name="Vlcek C."/>
            <person name="Logacheva M.D."/>
            <person name="Field M."/>
            <person name="Filatov D."/>
            <person name="Flegontova O."/>
            <person name="Gerasimov E."/>
            <person name="Jackson A.P."/>
            <person name="Kelly S."/>
            <person name="Opperdoes F."/>
            <person name="O'Reilly A."/>
            <person name="Votypka J."/>
            <person name="Yurchenko V."/>
            <person name="Lukes J."/>
        </authorList>
    </citation>
    <scope>NUCLEOTIDE SEQUENCE [LARGE SCALE GENOMIC DNA]</scope>
    <source>
        <strain evidence="2">H10</strain>
    </source>
</reference>
<gene>
    <name evidence="2" type="ORF">ABB37_07515</name>
</gene>
<dbReference type="RefSeq" id="XP_015655103.1">
    <property type="nucleotide sequence ID" value="XM_015806181.1"/>
</dbReference>
<name>A0A0M9FV66_LEPPY</name>
<organism evidence="2 3">
    <name type="scientific">Leptomonas pyrrhocoris</name>
    <name type="common">Firebug parasite</name>
    <dbReference type="NCBI Taxonomy" id="157538"/>
    <lineage>
        <taxon>Eukaryota</taxon>
        <taxon>Discoba</taxon>
        <taxon>Euglenozoa</taxon>
        <taxon>Kinetoplastea</taxon>
        <taxon>Metakinetoplastina</taxon>
        <taxon>Trypanosomatida</taxon>
        <taxon>Trypanosomatidae</taxon>
        <taxon>Leishmaniinae</taxon>
        <taxon>Leptomonas</taxon>
    </lineage>
</organism>
<feature type="region of interest" description="Disordered" evidence="1">
    <location>
        <begin position="436"/>
        <end position="463"/>
    </location>
</feature>
<evidence type="ECO:0000313" key="3">
    <source>
        <dbReference type="Proteomes" id="UP000037923"/>
    </source>
</evidence>
<dbReference type="OMA" id="MMDISSD"/>
<dbReference type="OrthoDB" id="273262at2759"/>
<dbReference type="GeneID" id="26907800"/>
<dbReference type="Proteomes" id="UP000037923">
    <property type="component" value="Unassembled WGS sequence"/>
</dbReference>
<comment type="caution">
    <text evidence="2">The sequence shown here is derived from an EMBL/GenBank/DDBJ whole genome shotgun (WGS) entry which is preliminary data.</text>
</comment>
<dbReference type="AlphaFoldDB" id="A0A0M9FV66"/>
<dbReference type="EMBL" id="LGTL01000019">
    <property type="protein sequence ID" value="KPA76664.1"/>
    <property type="molecule type" value="Genomic_DNA"/>
</dbReference>
<dbReference type="EMBL" id="LGTL01000019">
    <property type="protein sequence ID" value="KPA76663.1"/>
    <property type="molecule type" value="Genomic_DNA"/>
</dbReference>
<evidence type="ECO:0000256" key="1">
    <source>
        <dbReference type="SAM" id="MobiDB-lite"/>
    </source>
</evidence>
<protein>
    <submittedName>
        <fullName evidence="2">Uncharacterized protein</fullName>
    </submittedName>
</protein>
<evidence type="ECO:0000313" key="2">
    <source>
        <dbReference type="EMBL" id="KPA76663.1"/>
    </source>
</evidence>
<proteinExistence type="predicted"/>
<keyword evidence="3" id="KW-1185">Reference proteome</keyword>
<sequence>MESHFDLAFYGDAILTSDDDEPEDAPQATLKLLGDFPEPLTEPQRRAVLRYVSQQVHEFELVRRQVAVVELGYLALLRLVKRLRKEQAKLQASLDDEGETKMKTPTTATEATNADSAAAAAPVADVTSSTATVPQTQDAKGSSKSAAAPAATAAAATTGTAASKESAAGPKRRPGGLLLRSSVFSGMQRVLQAAKTEQHDAKAEQLAKQRERIAKESRLHLVSQDLASQEALLEPLRRKYHWGVALAQEAADQAGPLLTLLEDMWRLEALYPARFSMHAAGHLEPLMWSPGGGEGAGVGDGNEEAEAEKVEGAEALRPTSAACAVTSAAVAFVVPFAPAQYSSEVEDLIRAQVEDIIDEYLAYRGRIDPVLYQLEQEQQAAKAKKVDQLMDLIGVKGAEAGAEMLAMGGTAIGVGRPSHVSAAELTGKSAQTMLHISSSDDDEDRVESGVGGVDAADKDRQDREQIRTALTALDDFEDA</sequence>
<feature type="region of interest" description="Disordered" evidence="1">
    <location>
        <begin position="91"/>
        <end position="177"/>
    </location>
</feature>
<dbReference type="VEuPathDB" id="TriTrypDB:LpyrH10_19_0660"/>